<reference evidence="9 10" key="1">
    <citation type="submission" date="2018-06" db="EMBL/GenBank/DDBJ databases">
        <authorList>
            <consortium name="Pathogen Informatics"/>
            <person name="Doyle S."/>
        </authorList>
    </citation>
    <scope>NUCLEOTIDE SEQUENCE [LARGE SCALE GENOMIC DNA]</scope>
    <source>
        <strain evidence="9 10">NCTC10723</strain>
    </source>
</reference>
<sequence length="236" mass="26253">MSSFTSELTIYEIILRIFMSIIIGGMIGYERGHHNRPAGFRTHILVCLGATIVSMIQDQLRINLHNYALAFPEASQVLKTDLGRIGAQVVSGIGFLGAGTIMRDKGIIGGLTTAASIWATGCLGLSIGWGFYYLAIPSGVAIIIVLVTLKKLERYWIENKHIGKLVVSFSKEIDFSQALVETYNFFKENNIRIKHIEKDMVEGKVEYTLIMAKQIDILDVMSELSRCSHISQVKIL</sequence>
<evidence type="ECO:0000256" key="5">
    <source>
        <dbReference type="ARBA" id="ARBA00022989"/>
    </source>
</evidence>
<evidence type="ECO:0000256" key="3">
    <source>
        <dbReference type="ARBA" id="ARBA00022475"/>
    </source>
</evidence>
<evidence type="ECO:0000259" key="8">
    <source>
        <dbReference type="Pfam" id="PF02308"/>
    </source>
</evidence>
<keyword evidence="10" id="KW-1185">Reference proteome</keyword>
<feature type="transmembrane region" description="Helical" evidence="7">
    <location>
        <begin position="108"/>
        <end position="126"/>
    </location>
</feature>
<gene>
    <name evidence="9" type="primary">sapB</name>
    <name evidence="9" type="ORF">NCTC10723_00362</name>
</gene>
<dbReference type="PANTHER" id="PTHR33778:SF1">
    <property type="entry name" value="MAGNESIUM TRANSPORTER YHID-RELATED"/>
    <property type="match status" value="1"/>
</dbReference>
<dbReference type="Pfam" id="PF02308">
    <property type="entry name" value="MgtC"/>
    <property type="match status" value="1"/>
</dbReference>
<feature type="transmembrane region" description="Helical" evidence="7">
    <location>
        <begin position="42"/>
        <end position="62"/>
    </location>
</feature>
<accession>A0A377GWK3</accession>
<feature type="domain" description="MgtC/SapB/SrpB/YhiD N-terminal" evidence="8">
    <location>
        <begin position="18"/>
        <end position="154"/>
    </location>
</feature>
<comment type="subcellular location">
    <subcellularLocation>
        <location evidence="1">Cell membrane</location>
        <topology evidence="1">Multi-pass membrane protein</topology>
    </subcellularLocation>
</comment>
<dbReference type="InterPro" id="IPR049177">
    <property type="entry name" value="MgtC_SapB_SrpB_YhiD_N"/>
</dbReference>
<evidence type="ECO:0000256" key="6">
    <source>
        <dbReference type="ARBA" id="ARBA00023136"/>
    </source>
</evidence>
<evidence type="ECO:0000256" key="1">
    <source>
        <dbReference type="ARBA" id="ARBA00004651"/>
    </source>
</evidence>
<dbReference type="GO" id="GO:0005886">
    <property type="term" value="C:plasma membrane"/>
    <property type="evidence" value="ECO:0007669"/>
    <property type="project" value="UniProtKB-SubCell"/>
</dbReference>
<feature type="transmembrane region" description="Helical" evidence="7">
    <location>
        <begin position="132"/>
        <end position="149"/>
    </location>
</feature>
<keyword evidence="6 7" id="KW-0472">Membrane</keyword>
<evidence type="ECO:0000313" key="10">
    <source>
        <dbReference type="Proteomes" id="UP000255328"/>
    </source>
</evidence>
<dbReference type="PANTHER" id="PTHR33778">
    <property type="entry name" value="PROTEIN MGTC"/>
    <property type="match status" value="1"/>
</dbReference>
<keyword evidence="4 7" id="KW-0812">Transmembrane</keyword>
<dbReference type="EMBL" id="UGGU01000003">
    <property type="protein sequence ID" value="STO30931.1"/>
    <property type="molecule type" value="Genomic_DNA"/>
</dbReference>
<keyword evidence="5 7" id="KW-1133">Transmembrane helix</keyword>
<dbReference type="InterPro" id="IPR003416">
    <property type="entry name" value="MgtC/SapB/SrpB/YhiD_fam"/>
</dbReference>
<name>A0A377GWK3_9FUSO</name>
<dbReference type="AlphaFoldDB" id="A0A377GWK3"/>
<evidence type="ECO:0000256" key="4">
    <source>
        <dbReference type="ARBA" id="ARBA00022692"/>
    </source>
</evidence>
<evidence type="ECO:0000313" key="9">
    <source>
        <dbReference type="EMBL" id="STO30931.1"/>
    </source>
</evidence>
<dbReference type="OrthoDB" id="9811198at2"/>
<dbReference type="RefSeq" id="WP_115268790.1">
    <property type="nucleotide sequence ID" value="NZ_UGGU01000003.1"/>
</dbReference>
<dbReference type="PRINTS" id="PR01837">
    <property type="entry name" value="MGTCSAPBPROT"/>
</dbReference>
<feature type="transmembrane region" description="Helical" evidence="7">
    <location>
        <begin position="13"/>
        <end position="30"/>
    </location>
</feature>
<evidence type="ECO:0000256" key="2">
    <source>
        <dbReference type="ARBA" id="ARBA00009298"/>
    </source>
</evidence>
<proteinExistence type="inferred from homology"/>
<evidence type="ECO:0000256" key="7">
    <source>
        <dbReference type="SAM" id="Phobius"/>
    </source>
</evidence>
<comment type="similarity">
    <text evidence="2">Belongs to the MgtC/SapB family.</text>
</comment>
<organism evidence="9 10">
    <name type="scientific">Fusobacterium necrogenes</name>
    <dbReference type="NCBI Taxonomy" id="858"/>
    <lineage>
        <taxon>Bacteria</taxon>
        <taxon>Fusobacteriati</taxon>
        <taxon>Fusobacteriota</taxon>
        <taxon>Fusobacteriia</taxon>
        <taxon>Fusobacteriales</taxon>
        <taxon>Fusobacteriaceae</taxon>
        <taxon>Fusobacterium</taxon>
    </lineage>
</organism>
<keyword evidence="3" id="KW-1003">Cell membrane</keyword>
<protein>
    <submittedName>
        <fullName evidence="9">Putative Mg(2+) transport ATPase</fullName>
    </submittedName>
</protein>
<dbReference type="Proteomes" id="UP000255328">
    <property type="component" value="Unassembled WGS sequence"/>
</dbReference>